<organism evidence="1 2">
    <name type="scientific">Psychroflexus salarius</name>
    <dbReference type="NCBI Taxonomy" id="1155689"/>
    <lineage>
        <taxon>Bacteria</taxon>
        <taxon>Pseudomonadati</taxon>
        <taxon>Bacteroidota</taxon>
        <taxon>Flavobacteriia</taxon>
        <taxon>Flavobacteriales</taxon>
        <taxon>Flavobacteriaceae</taxon>
        <taxon>Psychroflexus</taxon>
    </lineage>
</organism>
<dbReference type="EMBL" id="FQTW01000011">
    <property type="protein sequence ID" value="SHE98003.1"/>
    <property type="molecule type" value="Genomic_DNA"/>
</dbReference>
<dbReference type="Proteomes" id="UP000184462">
    <property type="component" value="Unassembled WGS sequence"/>
</dbReference>
<evidence type="ECO:0000313" key="1">
    <source>
        <dbReference type="EMBL" id="SHE98003.1"/>
    </source>
</evidence>
<name>A0A1M4XXI1_9FLAO</name>
<dbReference type="STRING" id="1155689.SAMN05444278_1118"/>
<evidence type="ECO:0000313" key="2">
    <source>
        <dbReference type="Proteomes" id="UP000184462"/>
    </source>
</evidence>
<dbReference type="Pfam" id="PF20050">
    <property type="entry name" value="DUF6452"/>
    <property type="match status" value="1"/>
</dbReference>
<accession>A0A1M4XXI1</accession>
<reference evidence="1 2" key="1">
    <citation type="submission" date="2016-11" db="EMBL/GenBank/DDBJ databases">
        <authorList>
            <person name="Jaros S."/>
            <person name="Januszkiewicz K."/>
            <person name="Wedrychowicz H."/>
        </authorList>
    </citation>
    <scope>NUCLEOTIDE SEQUENCE [LARGE SCALE GENOMIC DNA]</scope>
    <source>
        <strain evidence="1 2">DSM 25661</strain>
    </source>
</reference>
<dbReference type="PROSITE" id="PS51257">
    <property type="entry name" value="PROKAR_LIPOPROTEIN"/>
    <property type="match status" value="1"/>
</dbReference>
<sequence>MKRKLLFIFTVLSIGLSSCERDDICPENTPTTPRLVVQFFDINNPEIQKNINELVIQSVDTDNENFIEYDNVSEIILPLKTNQNSTQFLMTINANSENESDINTDELIFNYARRNVYINRACGYKVEFLDFQVTQIEESNEDLEWIKATAVQQPNIDNENETHLFIYH</sequence>
<keyword evidence="2" id="KW-1185">Reference proteome</keyword>
<dbReference type="OrthoDB" id="663527at2"/>
<dbReference type="RefSeq" id="WP_073193624.1">
    <property type="nucleotide sequence ID" value="NZ_FQTW01000011.1"/>
</dbReference>
<dbReference type="InterPro" id="IPR045607">
    <property type="entry name" value="DUF6452"/>
</dbReference>
<dbReference type="AlphaFoldDB" id="A0A1M4XXI1"/>
<protein>
    <submittedName>
        <fullName evidence="1">Uncharacterized protein</fullName>
    </submittedName>
</protein>
<gene>
    <name evidence="1" type="ORF">SAMN05444278_1118</name>
</gene>
<proteinExistence type="predicted"/>